<dbReference type="EMBL" id="JBHFFA010000006">
    <property type="protein sequence ID" value="KAL2620080.1"/>
    <property type="molecule type" value="Genomic_DNA"/>
</dbReference>
<dbReference type="AlphaFoldDB" id="A0ABD1Y020"/>
<name>A0ABD1Y020_9MARC</name>
<sequence>MATLTCWCHRNQTSLPATSSDGSRQIGEGFLHSPANLSATQGFYTILPWQELKDLLLRDVDTDRASKLSVATPYRQQGAGIVPCSLSPSNIV</sequence>
<comment type="caution">
    <text evidence="1">The sequence shown here is derived from an EMBL/GenBank/DDBJ whole genome shotgun (WGS) entry which is preliminary data.</text>
</comment>
<evidence type="ECO:0000313" key="2">
    <source>
        <dbReference type="Proteomes" id="UP001605036"/>
    </source>
</evidence>
<keyword evidence="2" id="KW-1185">Reference proteome</keyword>
<evidence type="ECO:0000313" key="1">
    <source>
        <dbReference type="EMBL" id="KAL2620080.1"/>
    </source>
</evidence>
<dbReference type="Proteomes" id="UP001605036">
    <property type="component" value="Unassembled WGS sequence"/>
</dbReference>
<reference evidence="1 2" key="1">
    <citation type="submission" date="2024-09" db="EMBL/GenBank/DDBJ databases">
        <title>Chromosome-scale assembly of Riccia fluitans.</title>
        <authorList>
            <person name="Paukszto L."/>
            <person name="Sawicki J."/>
            <person name="Karawczyk K."/>
            <person name="Piernik-Szablinska J."/>
            <person name="Szczecinska M."/>
            <person name="Mazdziarz M."/>
        </authorList>
    </citation>
    <scope>NUCLEOTIDE SEQUENCE [LARGE SCALE GENOMIC DNA]</scope>
    <source>
        <strain evidence="1">Rf_01</strain>
        <tissue evidence="1">Aerial parts of the thallus</tissue>
    </source>
</reference>
<protein>
    <submittedName>
        <fullName evidence="1">Uncharacterized protein</fullName>
    </submittedName>
</protein>
<proteinExistence type="predicted"/>
<organism evidence="1 2">
    <name type="scientific">Riccia fluitans</name>
    <dbReference type="NCBI Taxonomy" id="41844"/>
    <lineage>
        <taxon>Eukaryota</taxon>
        <taxon>Viridiplantae</taxon>
        <taxon>Streptophyta</taxon>
        <taxon>Embryophyta</taxon>
        <taxon>Marchantiophyta</taxon>
        <taxon>Marchantiopsida</taxon>
        <taxon>Marchantiidae</taxon>
        <taxon>Marchantiales</taxon>
        <taxon>Ricciaceae</taxon>
        <taxon>Riccia</taxon>
    </lineage>
</organism>
<gene>
    <name evidence="1" type="ORF">R1flu_000285</name>
</gene>
<accession>A0ABD1Y020</accession>